<dbReference type="GO" id="GO:0046872">
    <property type="term" value="F:metal ion binding"/>
    <property type="evidence" value="ECO:0007669"/>
    <property type="project" value="UniProtKB-KW"/>
</dbReference>
<dbReference type="SUPFAM" id="SSF53187">
    <property type="entry name" value="Zn-dependent exopeptidases"/>
    <property type="match status" value="1"/>
</dbReference>
<feature type="binding site" evidence="2">
    <location>
        <position position="144"/>
    </location>
    <ligand>
        <name>Mn(2+)</name>
        <dbReference type="ChEBI" id="CHEBI:29035"/>
        <label>2</label>
    </ligand>
</feature>
<feature type="binding site" evidence="2">
    <location>
        <position position="399"/>
    </location>
    <ligand>
        <name>Mn(2+)</name>
        <dbReference type="ChEBI" id="CHEBI:29035"/>
        <label>2</label>
    </ligand>
</feature>
<dbReference type="GO" id="GO:0016805">
    <property type="term" value="F:dipeptidase activity"/>
    <property type="evidence" value="ECO:0007669"/>
    <property type="project" value="TreeGrafter"/>
</dbReference>
<gene>
    <name evidence="4" type="ORF">CHUV0807_2276</name>
</gene>
<dbReference type="GO" id="GO:0071713">
    <property type="term" value="F:para-aminobenzoyl-glutamate hydrolase activity"/>
    <property type="evidence" value="ECO:0007669"/>
    <property type="project" value="TreeGrafter"/>
</dbReference>
<keyword evidence="1" id="KW-0378">Hydrolase</keyword>
<dbReference type="InterPro" id="IPR036264">
    <property type="entry name" value="Bact_exopeptidase_dim_dom"/>
</dbReference>
<evidence type="ECO:0000256" key="2">
    <source>
        <dbReference type="PIRSR" id="PIRSR005962-1"/>
    </source>
</evidence>
<sequence>MPDLLKQQLIAWRRDFHRYPEQGFLEIRTASRIAAELARLGYRLRLGRDVMSEAAIMGKPDAATTATHAAWARAHGADPAWFDALKDGYTAVVADWDSGKPGPTTVLRVDMDALPIDESDAPDHLPQRRGFRSENPGSMHACGHDGHSAIGLAVATLIAANRAALCGTIRLIFQPAEEGVRGGKALVAAGVVDDADYFIALHLGLGVPQRSFIAGAGGFLASSKLDVTYRGVAAHAGGAPQDGKNALLAAASAALNLHAIPRHSAGASRINVGELHAGSGRNIIADHATLKIETRGANASVNDYLEAEARRIIAGAAQMYGVEAEIRLAGQAIDCRASPALAARLARLAADSPHFDHVQTEDHSARGSEDATWYMQRVQARGGEATYCLIGCELAAGHHHARFDINEDALLAATDILYRAIQHLNRSQP</sequence>
<accession>A0A1C3H706</accession>
<dbReference type="EMBL" id="FKLO01000076">
    <property type="protein sequence ID" value="SAM71037.1"/>
    <property type="molecule type" value="Genomic_DNA"/>
</dbReference>
<dbReference type="PANTHER" id="PTHR30575:SF3">
    <property type="entry name" value="PEPTIDASE M20 DIMERISATION DOMAIN-CONTAINING PROTEIN"/>
    <property type="match status" value="1"/>
</dbReference>
<reference evidence="5" key="1">
    <citation type="submission" date="2016-04" db="EMBL/GenBank/DDBJ databases">
        <authorList>
            <person name="Tagini F."/>
        </authorList>
    </citation>
    <scope>NUCLEOTIDE SEQUENCE [LARGE SCALE GENOMIC DNA]</scope>
    <source>
        <strain evidence="5">CHUV0807</strain>
    </source>
</reference>
<feature type="binding site" evidence="2">
    <location>
        <position position="142"/>
    </location>
    <ligand>
        <name>Mn(2+)</name>
        <dbReference type="ChEBI" id="CHEBI:29035"/>
        <label>2</label>
    </ligand>
</feature>
<dbReference type="SUPFAM" id="SSF55031">
    <property type="entry name" value="Bacterial exopeptidase dimerisation domain"/>
    <property type="match status" value="1"/>
</dbReference>
<dbReference type="InterPro" id="IPR011650">
    <property type="entry name" value="Peptidase_M20_dimer"/>
</dbReference>
<dbReference type="Pfam" id="PF01546">
    <property type="entry name" value="Peptidase_M20"/>
    <property type="match status" value="1"/>
</dbReference>
<dbReference type="RefSeq" id="WP_079541977.1">
    <property type="nucleotide sequence ID" value="NZ_FKLO01000076.1"/>
</dbReference>
<organism evidence="4 5">
    <name type="scientific">Cardiobacterium hominis</name>
    <dbReference type="NCBI Taxonomy" id="2718"/>
    <lineage>
        <taxon>Bacteria</taxon>
        <taxon>Pseudomonadati</taxon>
        <taxon>Pseudomonadota</taxon>
        <taxon>Gammaproteobacteria</taxon>
        <taxon>Cardiobacteriales</taxon>
        <taxon>Cardiobacteriaceae</taxon>
        <taxon>Cardiobacterium</taxon>
    </lineage>
</organism>
<name>A0A1C3H706_9GAMM</name>
<comment type="cofactor">
    <cofactor evidence="2">
        <name>Mn(2+)</name>
        <dbReference type="ChEBI" id="CHEBI:29035"/>
    </cofactor>
    <text evidence="2">The Mn(2+) ion enhances activity.</text>
</comment>
<keyword evidence="2" id="KW-0464">Manganese</keyword>
<protein>
    <submittedName>
        <fullName evidence="4">Catalyzes the cleavage of p-aminobenzoyl-glutamate to p-aminobenzoate and glutamate, subunit A</fullName>
    </submittedName>
</protein>
<dbReference type="Proteomes" id="UP000190837">
    <property type="component" value="Unassembled WGS sequence"/>
</dbReference>
<feature type="binding site" evidence="2">
    <location>
        <position position="178"/>
    </location>
    <ligand>
        <name>Mn(2+)</name>
        <dbReference type="ChEBI" id="CHEBI:29035"/>
        <label>2</label>
    </ligand>
</feature>
<dbReference type="Pfam" id="PF07687">
    <property type="entry name" value="M20_dimer"/>
    <property type="match status" value="1"/>
</dbReference>
<dbReference type="AlphaFoldDB" id="A0A1C3H706"/>
<evidence type="ECO:0000313" key="5">
    <source>
        <dbReference type="Proteomes" id="UP000190837"/>
    </source>
</evidence>
<feature type="binding site" evidence="2">
    <location>
        <position position="202"/>
    </location>
    <ligand>
        <name>Mn(2+)</name>
        <dbReference type="ChEBI" id="CHEBI:29035"/>
        <label>2</label>
    </ligand>
</feature>
<dbReference type="PANTHER" id="PTHR30575">
    <property type="entry name" value="PEPTIDASE M20"/>
    <property type="match status" value="1"/>
</dbReference>
<dbReference type="PIRSF" id="PIRSF005962">
    <property type="entry name" value="Pept_M20D_amidohydro"/>
    <property type="match status" value="1"/>
</dbReference>
<dbReference type="GO" id="GO:0005737">
    <property type="term" value="C:cytoplasm"/>
    <property type="evidence" value="ECO:0007669"/>
    <property type="project" value="TreeGrafter"/>
</dbReference>
<evidence type="ECO:0000259" key="3">
    <source>
        <dbReference type="Pfam" id="PF07687"/>
    </source>
</evidence>
<evidence type="ECO:0000256" key="1">
    <source>
        <dbReference type="ARBA" id="ARBA00022801"/>
    </source>
</evidence>
<dbReference type="InterPro" id="IPR002933">
    <property type="entry name" value="Peptidase_M20"/>
</dbReference>
<dbReference type="InterPro" id="IPR052030">
    <property type="entry name" value="Peptidase_M20/M20A_hydrolases"/>
</dbReference>
<feature type="domain" description="Peptidase M20 dimerisation" evidence="3">
    <location>
        <begin position="225"/>
        <end position="314"/>
    </location>
</feature>
<dbReference type="GO" id="GO:0046657">
    <property type="term" value="P:folic acid catabolic process"/>
    <property type="evidence" value="ECO:0007669"/>
    <property type="project" value="TreeGrafter"/>
</dbReference>
<dbReference type="InterPro" id="IPR017439">
    <property type="entry name" value="Amidohydrolase"/>
</dbReference>
<evidence type="ECO:0000313" key="4">
    <source>
        <dbReference type="EMBL" id="SAM71037.1"/>
    </source>
</evidence>
<dbReference type="Gene3D" id="3.40.630.10">
    <property type="entry name" value="Zn peptidases"/>
    <property type="match status" value="1"/>
</dbReference>
<proteinExistence type="predicted"/>
<dbReference type="NCBIfam" id="TIGR01891">
    <property type="entry name" value="amidohydrolases"/>
    <property type="match status" value="1"/>
</dbReference>
<keyword evidence="2" id="KW-0479">Metal-binding</keyword>